<evidence type="ECO:0000259" key="1">
    <source>
        <dbReference type="Pfam" id="PF02589"/>
    </source>
</evidence>
<dbReference type="AlphaFoldDB" id="A0A4V1M9W2"/>
<dbReference type="OrthoDB" id="9794157at2"/>
<evidence type="ECO:0000313" key="2">
    <source>
        <dbReference type="EMBL" id="RXK83064.1"/>
    </source>
</evidence>
<dbReference type="SUPFAM" id="SSF100950">
    <property type="entry name" value="NagB/RpiA/CoA transferase-like"/>
    <property type="match status" value="1"/>
</dbReference>
<keyword evidence="3" id="KW-1185">Reference proteome</keyword>
<dbReference type="InterPro" id="IPR024185">
    <property type="entry name" value="FTHF_cligase-like_sf"/>
</dbReference>
<sequence>MNAREKILSTLRKNQPAATALPDVQGFVGKQAADADKYIQTFRGIGGSLREVNDIAEIIAILQTDFAAFPRKITTVPQLAVVAETDWLSADPHTLEDVGVMVMEGNFGVCENGAVWVTEQSMGQRAAPFIAEHLIMLLSKQQLVATMHDAYVRIAERFPVQYGFGAFIAGPSKTADIEQSLVLGAHGPRTMTMLLLP</sequence>
<evidence type="ECO:0000313" key="3">
    <source>
        <dbReference type="Proteomes" id="UP000290545"/>
    </source>
</evidence>
<accession>A0A4V1M9W2</accession>
<dbReference type="PANTHER" id="PTHR43682:SF1">
    <property type="entry name" value="LACTATE UTILIZATION PROTEIN C"/>
    <property type="match status" value="1"/>
</dbReference>
<dbReference type="InterPro" id="IPR037171">
    <property type="entry name" value="NagB/RpiA_transferase-like"/>
</dbReference>
<reference evidence="2 3" key="1">
    <citation type="submission" date="2019-01" db="EMBL/GenBank/DDBJ databases">
        <title>Filimonas sp. strain TTM-71.</title>
        <authorList>
            <person name="Chen W.-M."/>
        </authorList>
    </citation>
    <scope>NUCLEOTIDE SEQUENCE [LARGE SCALE GENOMIC DNA]</scope>
    <source>
        <strain evidence="2 3">TTM-71</strain>
    </source>
</reference>
<dbReference type="Pfam" id="PF02589">
    <property type="entry name" value="LUD_dom"/>
    <property type="match status" value="1"/>
</dbReference>
<organism evidence="2 3">
    <name type="scientific">Filimonas effusa</name>
    <dbReference type="NCBI Taxonomy" id="2508721"/>
    <lineage>
        <taxon>Bacteria</taxon>
        <taxon>Pseudomonadati</taxon>
        <taxon>Bacteroidota</taxon>
        <taxon>Chitinophagia</taxon>
        <taxon>Chitinophagales</taxon>
        <taxon>Chitinophagaceae</taxon>
        <taxon>Filimonas</taxon>
    </lineage>
</organism>
<dbReference type="PANTHER" id="PTHR43682">
    <property type="entry name" value="LACTATE UTILIZATION PROTEIN C"/>
    <property type="match status" value="1"/>
</dbReference>
<dbReference type="InterPro" id="IPR003741">
    <property type="entry name" value="LUD_dom"/>
</dbReference>
<dbReference type="Gene3D" id="3.40.50.10420">
    <property type="entry name" value="NagB/RpiA/CoA transferase-like"/>
    <property type="match status" value="1"/>
</dbReference>
<protein>
    <submittedName>
        <fullName evidence="2">Lactate utilization protein B/C</fullName>
    </submittedName>
</protein>
<proteinExistence type="predicted"/>
<feature type="domain" description="LUD" evidence="1">
    <location>
        <begin position="95"/>
        <end position="196"/>
    </location>
</feature>
<dbReference type="EMBL" id="SDHZ01000002">
    <property type="protein sequence ID" value="RXK83064.1"/>
    <property type="molecule type" value="Genomic_DNA"/>
</dbReference>
<comment type="caution">
    <text evidence="2">The sequence shown here is derived from an EMBL/GenBank/DDBJ whole genome shotgun (WGS) entry which is preliminary data.</text>
</comment>
<name>A0A4V1M9W2_9BACT</name>
<gene>
    <name evidence="2" type="ORF">ESB13_13145</name>
</gene>
<dbReference type="RefSeq" id="WP_129004001.1">
    <property type="nucleotide sequence ID" value="NZ_SDHZ01000002.1"/>
</dbReference>
<dbReference type="Proteomes" id="UP000290545">
    <property type="component" value="Unassembled WGS sequence"/>
</dbReference>